<keyword evidence="3" id="KW-1185">Reference proteome</keyword>
<dbReference type="EMBL" id="JAQOWY010000408">
    <property type="protein sequence ID" value="KAK1842530.1"/>
    <property type="molecule type" value="Genomic_DNA"/>
</dbReference>
<dbReference type="Proteomes" id="UP001243330">
    <property type="component" value="Unassembled WGS sequence"/>
</dbReference>
<proteinExistence type="predicted"/>
<dbReference type="AlphaFoldDB" id="A0AAD9A8T0"/>
<evidence type="ECO:0000313" key="2">
    <source>
        <dbReference type="EMBL" id="KAK1842530.1"/>
    </source>
</evidence>
<organism evidence="2 3">
    <name type="scientific">Colletotrichum chrysophilum</name>
    <dbReference type="NCBI Taxonomy" id="1836956"/>
    <lineage>
        <taxon>Eukaryota</taxon>
        <taxon>Fungi</taxon>
        <taxon>Dikarya</taxon>
        <taxon>Ascomycota</taxon>
        <taxon>Pezizomycotina</taxon>
        <taxon>Sordariomycetes</taxon>
        <taxon>Hypocreomycetidae</taxon>
        <taxon>Glomerellales</taxon>
        <taxon>Glomerellaceae</taxon>
        <taxon>Colletotrichum</taxon>
        <taxon>Colletotrichum gloeosporioides species complex</taxon>
    </lineage>
</organism>
<feature type="region of interest" description="Disordered" evidence="1">
    <location>
        <begin position="24"/>
        <end position="44"/>
    </location>
</feature>
<accession>A0AAD9A8T0</accession>
<evidence type="ECO:0000256" key="1">
    <source>
        <dbReference type="SAM" id="MobiDB-lite"/>
    </source>
</evidence>
<evidence type="ECO:0000313" key="3">
    <source>
        <dbReference type="Proteomes" id="UP001243330"/>
    </source>
</evidence>
<sequence length="59" mass="6847">MFAWRLLKSMSMLHPFDNQMCVLAPPRSPRSRSSSNKWNSQGQSPVRMETPILLAFEPR</sequence>
<protein>
    <submittedName>
        <fullName evidence="2">Uncharacterized protein</fullName>
    </submittedName>
</protein>
<comment type="caution">
    <text evidence="2">The sequence shown here is derived from an EMBL/GenBank/DDBJ whole genome shotgun (WGS) entry which is preliminary data.</text>
</comment>
<gene>
    <name evidence="2" type="ORF">CCHR01_14828</name>
</gene>
<reference evidence="2" key="1">
    <citation type="submission" date="2023-01" db="EMBL/GenBank/DDBJ databases">
        <title>Colletotrichum chrysophilum M932 genome sequence.</title>
        <authorList>
            <person name="Baroncelli R."/>
        </authorList>
    </citation>
    <scope>NUCLEOTIDE SEQUENCE</scope>
    <source>
        <strain evidence="2">M932</strain>
    </source>
</reference>
<name>A0AAD9A8T0_9PEZI</name>